<name>A0A5S4EZ00_9ACTN</name>
<dbReference type="Proteomes" id="UP000309128">
    <property type="component" value="Unassembled WGS sequence"/>
</dbReference>
<evidence type="ECO:0000313" key="1">
    <source>
        <dbReference type="EMBL" id="TMR08907.1"/>
    </source>
</evidence>
<dbReference type="EMBL" id="VCKY01000264">
    <property type="protein sequence ID" value="TMR08907.1"/>
    <property type="molecule type" value="Genomic_DNA"/>
</dbReference>
<keyword evidence="2" id="KW-1185">Reference proteome</keyword>
<organism evidence="1 2">
    <name type="scientific">Nonomuraea turkmeniaca</name>
    <dbReference type="NCBI Taxonomy" id="103838"/>
    <lineage>
        <taxon>Bacteria</taxon>
        <taxon>Bacillati</taxon>
        <taxon>Actinomycetota</taxon>
        <taxon>Actinomycetes</taxon>
        <taxon>Streptosporangiales</taxon>
        <taxon>Streptosporangiaceae</taxon>
        <taxon>Nonomuraea</taxon>
    </lineage>
</organism>
<sequence>MRRLTALPADGEWETIAPGTFRHVSGDLVVKDGFTYKDVAAAQRYSRKGVACQAVERRHRPPADT</sequence>
<proteinExistence type="predicted"/>
<protein>
    <submittedName>
        <fullName evidence="1">Uncharacterized protein</fullName>
    </submittedName>
</protein>
<gene>
    <name evidence="1" type="ORF">ETD86_45885</name>
</gene>
<evidence type="ECO:0000313" key="2">
    <source>
        <dbReference type="Proteomes" id="UP000309128"/>
    </source>
</evidence>
<dbReference type="RefSeq" id="WP_138672917.1">
    <property type="nucleotide sequence ID" value="NZ_VCKY01000264.1"/>
</dbReference>
<reference evidence="1 2" key="1">
    <citation type="submission" date="2019-05" db="EMBL/GenBank/DDBJ databases">
        <title>Draft genome sequence of Nonomuraea turkmeniaca DSM 43926.</title>
        <authorList>
            <person name="Saricaoglu S."/>
            <person name="Isik K."/>
        </authorList>
    </citation>
    <scope>NUCLEOTIDE SEQUENCE [LARGE SCALE GENOMIC DNA]</scope>
    <source>
        <strain evidence="1 2">DSM 43926</strain>
    </source>
</reference>
<dbReference type="AlphaFoldDB" id="A0A5S4EZ00"/>
<accession>A0A5S4EZ00</accession>
<comment type="caution">
    <text evidence="1">The sequence shown here is derived from an EMBL/GenBank/DDBJ whole genome shotgun (WGS) entry which is preliminary data.</text>
</comment>